<keyword evidence="1" id="KW-0732">Signal</keyword>
<dbReference type="Proteomes" id="UP000290876">
    <property type="component" value="Chromosome"/>
</dbReference>
<reference evidence="2 3" key="1">
    <citation type="submission" date="2019-01" db="EMBL/GenBank/DDBJ databases">
        <authorList>
            <consortium name="Pathogen Informatics"/>
        </authorList>
    </citation>
    <scope>NUCLEOTIDE SEQUENCE [LARGE SCALE GENOMIC DNA]</scope>
    <source>
        <strain evidence="2 3">NCTC10184</strain>
    </source>
</reference>
<protein>
    <recommendedName>
        <fullName evidence="4">Lipoprotein</fullName>
    </recommendedName>
</protein>
<evidence type="ECO:0000313" key="3">
    <source>
        <dbReference type="Proteomes" id="UP000290876"/>
    </source>
</evidence>
<proteinExistence type="predicted"/>
<dbReference type="EMBL" id="LR215043">
    <property type="protein sequence ID" value="VEU77905.1"/>
    <property type="molecule type" value="Genomic_DNA"/>
</dbReference>
<evidence type="ECO:0000256" key="1">
    <source>
        <dbReference type="SAM" id="SignalP"/>
    </source>
</evidence>
<dbReference type="PROSITE" id="PS51257">
    <property type="entry name" value="PROKAR_LIPOPROTEIN"/>
    <property type="match status" value="1"/>
</dbReference>
<feature type="signal peptide" evidence="1">
    <location>
        <begin position="1"/>
        <end position="26"/>
    </location>
</feature>
<name>A0A449B9S3_9BACT</name>
<dbReference type="KEGG" id="mcob:NCTC10184_00118"/>
<feature type="chain" id="PRO_5019051222" description="Lipoprotein" evidence="1">
    <location>
        <begin position="27"/>
        <end position="552"/>
    </location>
</feature>
<sequence length="552" mass="62227">MNKANKRKLKHFVLPTLCFAPLIATSCFSVREGAGAALAPRPGSDTISTSANTQNQPIVRKVTVQNQNFWIAQQDNYVLSPVWIEAAQHSSKELAQLIPSVTTITLTDNQLSTQALTPLFTLIETIWNQHGVNAQYRTNFKSIVTNLEHVFNQRFTSEQKNEIKATVNFFHQGDNNEPNQNCEHAAENAAQNEPQTYCDTQAEDNPNEPTEAQFQDYYQSISFYLNLSGQNTLPDQVDNPSDVKNPFANEPLIKFFADMDFFDIVSQGFTGIATIEALSKIKQDFDKANPAAFAPYAVLKANHSNAYTLDDFDPNGTYRVNEQNIVTQFAKEQVLNAPFANSWSESDLFLATQTPQNALVNFNDEDGTKKQEWSIFYAQFLQCAIAQKWIALMQHILHQGTNYDLEDLRADVHIKAKIEAYLDALLTFAQLNWTIGLMLSNETKPNLLLFPTSPQLAFAGTHAWVLDQIQGVALPLLYVLLNTQEEQNELKTKYHQTFFQDGQELSLKRKYNIFNQALAQSDGLEITIANFDDLTTQAESKVQTLLNSLAFH</sequence>
<organism evidence="2 3">
    <name type="scientific">Mycoplasmopsis columbinasalis</name>
    <dbReference type="NCBI Taxonomy" id="114880"/>
    <lineage>
        <taxon>Bacteria</taxon>
        <taxon>Bacillati</taxon>
        <taxon>Mycoplasmatota</taxon>
        <taxon>Mycoplasmoidales</taxon>
        <taxon>Metamycoplasmataceae</taxon>
        <taxon>Mycoplasmopsis</taxon>
    </lineage>
</organism>
<accession>A0A449B9S3</accession>
<evidence type="ECO:0008006" key="4">
    <source>
        <dbReference type="Google" id="ProtNLM"/>
    </source>
</evidence>
<evidence type="ECO:0000313" key="2">
    <source>
        <dbReference type="EMBL" id="VEU77905.1"/>
    </source>
</evidence>
<gene>
    <name evidence="2" type="ORF">NCTC10184_00118</name>
</gene>
<keyword evidence="3" id="KW-1185">Reference proteome</keyword>
<dbReference type="AlphaFoldDB" id="A0A449B9S3"/>